<proteinExistence type="predicted"/>
<reference evidence="1" key="1">
    <citation type="journal article" date="2019" name="Sci. Rep.">
        <title>Draft genome of Tanacetum cinerariifolium, the natural source of mosquito coil.</title>
        <authorList>
            <person name="Yamashiro T."/>
            <person name="Shiraishi A."/>
            <person name="Satake H."/>
            <person name="Nakayama K."/>
        </authorList>
    </citation>
    <scope>NUCLEOTIDE SEQUENCE</scope>
</reference>
<sequence length="69" mass="7936">MGQDIKLDFEKYCVVDGSPKTVLVSPCDTSVERKKVRKKVKSRNEVFLSQNKEFSEISFNRYRSASCKA</sequence>
<dbReference type="EMBL" id="BKCJ011355060">
    <property type="protein sequence ID" value="GFD24773.1"/>
    <property type="molecule type" value="Genomic_DNA"/>
</dbReference>
<feature type="non-terminal residue" evidence="1">
    <location>
        <position position="69"/>
    </location>
</feature>
<protein>
    <submittedName>
        <fullName evidence="1">Uncharacterized protein</fullName>
    </submittedName>
</protein>
<organism evidence="1">
    <name type="scientific">Tanacetum cinerariifolium</name>
    <name type="common">Dalmatian daisy</name>
    <name type="synonym">Chrysanthemum cinerariifolium</name>
    <dbReference type="NCBI Taxonomy" id="118510"/>
    <lineage>
        <taxon>Eukaryota</taxon>
        <taxon>Viridiplantae</taxon>
        <taxon>Streptophyta</taxon>
        <taxon>Embryophyta</taxon>
        <taxon>Tracheophyta</taxon>
        <taxon>Spermatophyta</taxon>
        <taxon>Magnoliopsida</taxon>
        <taxon>eudicotyledons</taxon>
        <taxon>Gunneridae</taxon>
        <taxon>Pentapetalae</taxon>
        <taxon>asterids</taxon>
        <taxon>campanulids</taxon>
        <taxon>Asterales</taxon>
        <taxon>Asteraceae</taxon>
        <taxon>Asteroideae</taxon>
        <taxon>Anthemideae</taxon>
        <taxon>Anthemidinae</taxon>
        <taxon>Tanacetum</taxon>
    </lineage>
</organism>
<comment type="caution">
    <text evidence="1">The sequence shown here is derived from an EMBL/GenBank/DDBJ whole genome shotgun (WGS) entry which is preliminary data.</text>
</comment>
<evidence type="ECO:0000313" key="1">
    <source>
        <dbReference type="EMBL" id="GFD24773.1"/>
    </source>
</evidence>
<accession>A0A699URR4</accession>
<name>A0A699URR4_TANCI</name>
<dbReference type="AlphaFoldDB" id="A0A699URR4"/>
<gene>
    <name evidence="1" type="ORF">Tci_896742</name>
</gene>